<accession>A0A843TG14</accession>
<proteinExistence type="predicted"/>
<dbReference type="GO" id="GO:0051726">
    <property type="term" value="P:regulation of cell cycle"/>
    <property type="evidence" value="ECO:0007669"/>
    <property type="project" value="TreeGrafter"/>
</dbReference>
<protein>
    <submittedName>
        <fullName evidence="2">Uncharacterized protein</fullName>
    </submittedName>
</protein>
<evidence type="ECO:0000313" key="3">
    <source>
        <dbReference type="Proteomes" id="UP000652761"/>
    </source>
</evidence>
<gene>
    <name evidence="2" type="ORF">Taro_001422</name>
</gene>
<evidence type="ECO:0000256" key="1">
    <source>
        <dbReference type="SAM" id="MobiDB-lite"/>
    </source>
</evidence>
<feature type="region of interest" description="Disordered" evidence="1">
    <location>
        <begin position="626"/>
        <end position="658"/>
    </location>
</feature>
<dbReference type="InterPro" id="IPR003888">
    <property type="entry name" value="FYrich_N"/>
</dbReference>
<organism evidence="2 3">
    <name type="scientific">Colocasia esculenta</name>
    <name type="common">Wild taro</name>
    <name type="synonym">Arum esculentum</name>
    <dbReference type="NCBI Taxonomy" id="4460"/>
    <lineage>
        <taxon>Eukaryota</taxon>
        <taxon>Viridiplantae</taxon>
        <taxon>Streptophyta</taxon>
        <taxon>Embryophyta</taxon>
        <taxon>Tracheophyta</taxon>
        <taxon>Spermatophyta</taxon>
        <taxon>Magnoliopsida</taxon>
        <taxon>Liliopsida</taxon>
        <taxon>Araceae</taxon>
        <taxon>Aroideae</taxon>
        <taxon>Colocasieae</taxon>
        <taxon>Colocasia</taxon>
    </lineage>
</organism>
<reference evidence="2" key="1">
    <citation type="submission" date="2017-07" db="EMBL/GenBank/DDBJ databases">
        <title>Taro Niue Genome Assembly and Annotation.</title>
        <authorList>
            <person name="Atibalentja N."/>
            <person name="Keating K."/>
            <person name="Fields C.J."/>
        </authorList>
    </citation>
    <scope>NUCLEOTIDE SEQUENCE</scope>
    <source>
        <strain evidence="2">Niue_2</strain>
        <tissue evidence="2">Leaf</tissue>
    </source>
</reference>
<dbReference type="InterPro" id="IPR040092">
    <property type="entry name" value="TBRG1"/>
</dbReference>
<dbReference type="PANTHER" id="PTHR22715:SF1">
    <property type="entry name" value="DNA BINDING PROTEIN"/>
    <property type="match status" value="1"/>
</dbReference>
<name>A0A843TG14_COLES</name>
<sequence>MEEHGGERPEGLEIVSIGTLYSGPWDKKYWSCSRGKDRYPYPVGYHALRTNAGVTYKMEIQEGVKGPLFVVTSNTGDSSSGQTPDIAWEYFQKKSGPRVKNCHGKRFSCKIDGIEASLFGFRNPFIQRLLRELVANIHGVAEQNVMASNNHSGTSPLKHDTQGAESHVHTDLLMFLQKQHGTRKRSRKHVSAIKEAGTAAHINRFRKQNLAHAADICISEEESAASWEMGPLKDEIMQSRILNHGPLNLKDASLLNMNSGIPDLTGCVENPVDHEPMEEKLTTVERGFNSVSLIGNVHVQPRQSDNFVGEMENKLHTMDREKLDRSLDSDPERTKLVVGAQERSLNSSNGDTNVKDLDLYIPDSLEISQGNVGSIYFGNGKENHLNNPDELVAEEPMVGDRTSCGYQVCNQDVPEELIRGNEAHTDILDPRTSVSKMDAHFNECLLDDASVDGFVKKLQSTDLGRQSGSRTTHVSLGGEDLARSMMNLLLPRAVPLLTKTYLRRRGQKHGQETSSVSDLDSSGSDSILGGEHFESPLKLIEQRIKEIGASVDTNSLCQEVKLECAYNDLTAEPITTSVQSGLQSIIPDSFEDDQCAHDFFVRRHLCASGEAGEAPSELRNDAVQTLGNNESDQKQADDKFEDDEGYDQKQGGDKFEDDEGYAMSLSLNNGSYEGESLISNSLSVCLSPGKNIVPGKQNGACLNVDESFLHPLDADKDIPCLRTYDILNSDFHPSAAEVIEGSERKLQYVLQNVPNIGRQTGYLTEVNRNTNSISLKTDGSTPDVRDASWKLQSVDDKKVICNAEDPFPLRVNADVQLFNGETPAINGMTRKLPFVSHSPSKHKVPLSESIICRNTNNGQVLGKYSDKSLHVIENRQVEVDACGINENASFYDGKEQCLRTGSNISESVGMLFNIAPPASQNQEAAKHVSHVNNPPTAEEFSDHAPLFLELTKRAAGQSQNGDLTYSDENELVKPIDNEHIDHPQTELYECQLCVSPLSKVLNPKEEFEGFVELIGCYLHPKPVLSVILTAKEDALSVCVLCGHLEGGGRELFIYKVYVKVQITYPSFIGYTSISFPVIKDACSQTIPVERSGLQFTPDGQSLVLLNSIKSPCCREKNLSCLCPLCELDCYEENAVKIVHVELGYMSTVAKLKTTGRIYCILVCEPDHLLAVEETGELHVWIMNPMWRVHLEEFILPTFDCMSPSVIELKQVPRCGHLIVGHNGEAILQALPIGLFRFPDDASATFIRVEDHVKEILLSTDFGNFQVSNTDTSLPSTGDAAVWLLVSASGLEAQHDNLMIKTDTSSVGWRLALLAKDMVLMGSLLDPRAASVSALASYGITGTTDGCVYIWELMTGNKLVNLHCFNDFKSYCQ</sequence>
<dbReference type="GO" id="GO:0005634">
    <property type="term" value="C:nucleus"/>
    <property type="evidence" value="ECO:0007669"/>
    <property type="project" value="InterPro"/>
</dbReference>
<feature type="region of interest" description="Disordered" evidence="1">
    <location>
        <begin position="504"/>
        <end position="523"/>
    </location>
</feature>
<keyword evidence="3" id="KW-1185">Reference proteome</keyword>
<dbReference type="PROSITE" id="PS51542">
    <property type="entry name" value="FYRN"/>
    <property type="match status" value="1"/>
</dbReference>
<dbReference type="Proteomes" id="UP000652761">
    <property type="component" value="Unassembled WGS sequence"/>
</dbReference>
<comment type="caution">
    <text evidence="2">The sequence shown here is derived from an EMBL/GenBank/DDBJ whole genome shotgun (WGS) entry which is preliminary data.</text>
</comment>
<dbReference type="Gene3D" id="3.30.160.360">
    <property type="match status" value="1"/>
</dbReference>
<evidence type="ECO:0000313" key="2">
    <source>
        <dbReference type="EMBL" id="MQL69097.1"/>
    </source>
</evidence>
<dbReference type="EMBL" id="NMUH01000029">
    <property type="protein sequence ID" value="MQL69097.1"/>
    <property type="molecule type" value="Genomic_DNA"/>
</dbReference>
<dbReference type="OrthoDB" id="1928087at2759"/>
<feature type="compositionally biased region" description="Low complexity" evidence="1">
    <location>
        <begin position="514"/>
        <end position="523"/>
    </location>
</feature>
<dbReference type="PANTHER" id="PTHR22715">
    <property type="entry name" value="TRANSFORMING GROWTH FACTOR BETA REGULATED GENE 1"/>
    <property type="match status" value="1"/>
</dbReference>